<reference evidence="2" key="1">
    <citation type="submission" date="2009-01" db="EMBL/GenBank/DDBJ databases">
        <title>The Genome Sequence of Brucella pinnipedialis M292/94/1.</title>
        <authorList>
            <consortium name="The Broad Institute Genome Sequencing Platform"/>
            <person name="Ward D."/>
            <person name="Young S.K."/>
            <person name="Kodira C.D."/>
            <person name="Zeng Q."/>
            <person name="Koehrsen M."/>
            <person name="Alvarado L."/>
            <person name="Berlin A."/>
            <person name="Borenstein D."/>
            <person name="Chen Z."/>
            <person name="Engels R."/>
            <person name="Freedman E."/>
            <person name="Gellesch M."/>
            <person name="Goldberg J."/>
            <person name="Griggs A."/>
            <person name="Gujja S."/>
            <person name="Heiman D."/>
            <person name="Hepburn T."/>
            <person name="Howarth C."/>
            <person name="Jen D."/>
            <person name="Larson L."/>
            <person name="Lewis B."/>
            <person name="Mehta T."/>
            <person name="Park D."/>
            <person name="Pearson M."/>
            <person name="Roberts A."/>
            <person name="Saif S."/>
            <person name="Shea T."/>
            <person name="Shenoy N."/>
            <person name="Sisk P."/>
            <person name="Stolte C."/>
            <person name="Sykes S."/>
            <person name="Walk T."/>
            <person name="White J."/>
            <person name="Yandava C."/>
            <person name="Whatmore A.M."/>
            <person name="Perrett L.L."/>
            <person name="O'Callaghan D."/>
            <person name="Nusbaum C."/>
            <person name="Galagan J."/>
            <person name="Birren B."/>
        </authorList>
    </citation>
    <scope>NUCLEOTIDE SEQUENCE [LARGE SCALE GENOMIC DNA]</scope>
    <source>
        <strain evidence="2">M292/94/1</strain>
    </source>
</reference>
<gene>
    <name evidence="2" type="ORF">BALG_02086</name>
</gene>
<dbReference type="Proteomes" id="UP000004659">
    <property type="component" value="Unassembled WGS sequence"/>
</dbReference>
<evidence type="ECO:0000256" key="1">
    <source>
        <dbReference type="SAM" id="MobiDB-lite"/>
    </source>
</evidence>
<protein>
    <submittedName>
        <fullName evidence="2">Uncharacterized protein</fullName>
    </submittedName>
</protein>
<dbReference type="HOGENOM" id="CLU_3077506_0_0_5"/>
<sequence length="55" mass="6045">MTGLCTHYQTPSAILPVVVMETDDAARLKPPDGDRPQAERSISISPNMASYRISR</sequence>
<organism evidence="2">
    <name type="scientific">Brucella pinnipedialis M292/94/1</name>
    <dbReference type="NCBI Taxonomy" id="520462"/>
    <lineage>
        <taxon>Bacteria</taxon>
        <taxon>Pseudomonadati</taxon>
        <taxon>Pseudomonadota</taxon>
        <taxon>Alphaproteobacteria</taxon>
        <taxon>Hyphomicrobiales</taxon>
        <taxon>Brucellaceae</taxon>
        <taxon>Brucella/Ochrobactrum group</taxon>
        <taxon>Brucella</taxon>
    </lineage>
</organism>
<accession>A0A0E1WXL2</accession>
<feature type="compositionally biased region" description="Basic and acidic residues" evidence="1">
    <location>
        <begin position="27"/>
        <end position="38"/>
    </location>
</feature>
<proteinExistence type="predicted"/>
<dbReference type="RefSeq" id="WP_002965786.1">
    <property type="nucleotide sequence ID" value="NZ_EQ999534.1"/>
</dbReference>
<name>A0A0E1WXL2_9HYPH</name>
<dbReference type="AlphaFoldDB" id="A0A0E1WXL2"/>
<evidence type="ECO:0000313" key="2">
    <source>
        <dbReference type="EMBL" id="EEZ28734.1"/>
    </source>
</evidence>
<feature type="region of interest" description="Disordered" evidence="1">
    <location>
        <begin position="27"/>
        <end position="55"/>
    </location>
</feature>
<dbReference type="GeneID" id="93014879"/>
<dbReference type="EMBL" id="EQ999534">
    <property type="protein sequence ID" value="EEZ28734.1"/>
    <property type="molecule type" value="Genomic_DNA"/>
</dbReference>